<accession>A0AAV8WVB4</accession>
<feature type="compositionally biased region" description="Basic and acidic residues" evidence="1">
    <location>
        <begin position="8"/>
        <end position="27"/>
    </location>
</feature>
<dbReference type="InterPro" id="IPR031961">
    <property type="entry name" value="DUF4780"/>
</dbReference>
<organism evidence="3 4">
    <name type="scientific">Rhamnusium bicolor</name>
    <dbReference type="NCBI Taxonomy" id="1586634"/>
    <lineage>
        <taxon>Eukaryota</taxon>
        <taxon>Metazoa</taxon>
        <taxon>Ecdysozoa</taxon>
        <taxon>Arthropoda</taxon>
        <taxon>Hexapoda</taxon>
        <taxon>Insecta</taxon>
        <taxon>Pterygota</taxon>
        <taxon>Neoptera</taxon>
        <taxon>Endopterygota</taxon>
        <taxon>Coleoptera</taxon>
        <taxon>Polyphaga</taxon>
        <taxon>Cucujiformia</taxon>
        <taxon>Chrysomeloidea</taxon>
        <taxon>Cerambycidae</taxon>
        <taxon>Lepturinae</taxon>
        <taxon>Rhagiini</taxon>
        <taxon>Rhamnusium</taxon>
    </lineage>
</organism>
<dbReference type="AlphaFoldDB" id="A0AAV8WVB4"/>
<evidence type="ECO:0000256" key="1">
    <source>
        <dbReference type="SAM" id="MobiDB-lite"/>
    </source>
</evidence>
<comment type="caution">
    <text evidence="3">The sequence shown here is derived from an EMBL/GenBank/DDBJ whole genome shotgun (WGS) entry which is preliminary data.</text>
</comment>
<evidence type="ECO:0000259" key="2">
    <source>
        <dbReference type="Pfam" id="PF16012"/>
    </source>
</evidence>
<gene>
    <name evidence="3" type="ORF">NQ314_017044</name>
</gene>
<dbReference type="Pfam" id="PF16012">
    <property type="entry name" value="DUF4780"/>
    <property type="match status" value="1"/>
</dbReference>
<feature type="region of interest" description="Disordered" evidence="1">
    <location>
        <begin position="1"/>
        <end position="30"/>
    </location>
</feature>
<reference evidence="3" key="1">
    <citation type="journal article" date="2023" name="Insect Mol. Biol.">
        <title>Genome sequencing provides insights into the evolution of gene families encoding plant cell wall-degrading enzymes in longhorned beetles.</title>
        <authorList>
            <person name="Shin N.R."/>
            <person name="Okamura Y."/>
            <person name="Kirsch R."/>
            <person name="Pauchet Y."/>
        </authorList>
    </citation>
    <scope>NUCLEOTIDE SEQUENCE</scope>
    <source>
        <strain evidence="3">RBIC_L_NR</strain>
    </source>
</reference>
<feature type="region of interest" description="Disordered" evidence="1">
    <location>
        <begin position="67"/>
        <end position="115"/>
    </location>
</feature>
<feature type="domain" description="DUF4780" evidence="2">
    <location>
        <begin position="123"/>
        <end position="292"/>
    </location>
</feature>
<proteinExistence type="predicted"/>
<evidence type="ECO:0000313" key="3">
    <source>
        <dbReference type="EMBL" id="KAJ8930180.1"/>
    </source>
</evidence>
<name>A0AAV8WVB4_9CUCU</name>
<dbReference type="Proteomes" id="UP001162156">
    <property type="component" value="Unassembled WGS sequence"/>
</dbReference>
<sequence>MDCPTDSGEGKTTTDDDNKDRTEDSAEAHITCGFIASVETMRLKYKKISGAQKRRLRKEAKIAAGTWTTEKPCGPHKNQESASLNGDNKRPHSDSSTPPVAKQAPKRHRSTNVQTVSYRDAVTTLKMAVIQQGHPDVTLNQEQGDLIQARVIAAIDAIPEGERSPQFHHSKFEGGILWMTCANLETRNWLLDVIQKQDQLWEGAALTVVEASKLPKRPKVLVWIPDTGNETIVRTRIRKQNPDLAAGDWLLLSRKVDEKGQTLAYSIDEKSFRILERAQFKAFWCLGKVTFRNLKKDQHKTNEGGADQPSL</sequence>
<evidence type="ECO:0000313" key="4">
    <source>
        <dbReference type="Proteomes" id="UP001162156"/>
    </source>
</evidence>
<protein>
    <recommendedName>
        <fullName evidence="2">DUF4780 domain-containing protein</fullName>
    </recommendedName>
</protein>
<keyword evidence="4" id="KW-1185">Reference proteome</keyword>
<dbReference type="EMBL" id="JANEYF010004752">
    <property type="protein sequence ID" value="KAJ8930180.1"/>
    <property type="molecule type" value="Genomic_DNA"/>
</dbReference>